<proteinExistence type="predicted"/>
<evidence type="ECO:0000313" key="2">
    <source>
        <dbReference type="Proteomes" id="UP000075304"/>
    </source>
</evidence>
<dbReference type="AlphaFoldDB" id="A0A150K6Y8"/>
<name>A0A150K6Y8_HEYCO</name>
<dbReference type="EMBL" id="LQYI01000090">
    <property type="protein sequence ID" value="KYC65327.1"/>
    <property type="molecule type" value="Genomic_DNA"/>
</dbReference>
<organism evidence="1 2">
    <name type="scientific">Heyndrickxia coagulans</name>
    <name type="common">Weizmannia coagulans</name>
    <dbReference type="NCBI Taxonomy" id="1398"/>
    <lineage>
        <taxon>Bacteria</taxon>
        <taxon>Bacillati</taxon>
        <taxon>Bacillota</taxon>
        <taxon>Bacilli</taxon>
        <taxon>Bacillales</taxon>
        <taxon>Bacillaceae</taxon>
        <taxon>Heyndrickxia</taxon>
    </lineage>
</organism>
<comment type="caution">
    <text evidence="1">The sequence shown here is derived from an EMBL/GenBank/DDBJ whole genome shotgun (WGS) entry which is preliminary data.</text>
</comment>
<dbReference type="Proteomes" id="UP000075304">
    <property type="component" value="Unassembled WGS sequence"/>
</dbReference>
<sequence>MNRSILVHFISARTKKVAIQNAMQIDFTQEVHFVIFVENYVTIFIQLSFLIRLSSSLSGAV</sequence>
<accession>A0A150K6Y8</accession>
<evidence type="ECO:0000313" key="1">
    <source>
        <dbReference type="EMBL" id="KYC65327.1"/>
    </source>
</evidence>
<protein>
    <submittedName>
        <fullName evidence="1">Uncharacterized protein</fullName>
    </submittedName>
</protein>
<reference evidence="1 2" key="1">
    <citation type="submission" date="2016-01" db="EMBL/GenBank/DDBJ databases">
        <title>Genome Sequences of Twelve Sporeforming Bacillus Species Isolated from Foods.</title>
        <authorList>
            <person name="Berendsen E.M."/>
            <person name="Wells-Bennik M.H."/>
            <person name="Krawcyk A.O."/>
            <person name="De Jong A."/>
            <person name="Holsappel S."/>
            <person name="Eijlander R.T."/>
            <person name="Kuipers O.P."/>
        </authorList>
    </citation>
    <scope>NUCLEOTIDE SEQUENCE [LARGE SCALE GENOMIC DNA]</scope>
    <source>
        <strain evidence="1 2">B4099</strain>
    </source>
</reference>
<gene>
    <name evidence="1" type="ORF">B4099_3336</name>
</gene>
<dbReference type="PATRIC" id="fig|1398.25.peg.352"/>